<proteinExistence type="predicted"/>
<dbReference type="AlphaFoldDB" id="A0A0E9WWA0"/>
<dbReference type="EMBL" id="GBXM01013855">
    <property type="protein sequence ID" value="JAH94722.1"/>
    <property type="molecule type" value="Transcribed_RNA"/>
</dbReference>
<feature type="transmembrane region" description="Helical" evidence="1">
    <location>
        <begin position="61"/>
        <end position="82"/>
    </location>
</feature>
<name>A0A0E9WWA0_ANGAN</name>
<reference evidence="2" key="1">
    <citation type="submission" date="2014-11" db="EMBL/GenBank/DDBJ databases">
        <authorList>
            <person name="Amaro Gonzalez C."/>
        </authorList>
    </citation>
    <scope>NUCLEOTIDE SEQUENCE</scope>
</reference>
<keyword evidence="1" id="KW-0812">Transmembrane</keyword>
<keyword evidence="1" id="KW-1133">Transmembrane helix</keyword>
<organism evidence="2">
    <name type="scientific">Anguilla anguilla</name>
    <name type="common">European freshwater eel</name>
    <name type="synonym">Muraena anguilla</name>
    <dbReference type="NCBI Taxonomy" id="7936"/>
    <lineage>
        <taxon>Eukaryota</taxon>
        <taxon>Metazoa</taxon>
        <taxon>Chordata</taxon>
        <taxon>Craniata</taxon>
        <taxon>Vertebrata</taxon>
        <taxon>Euteleostomi</taxon>
        <taxon>Actinopterygii</taxon>
        <taxon>Neopterygii</taxon>
        <taxon>Teleostei</taxon>
        <taxon>Anguilliformes</taxon>
        <taxon>Anguillidae</taxon>
        <taxon>Anguilla</taxon>
    </lineage>
</organism>
<keyword evidence="1" id="KW-0472">Membrane</keyword>
<evidence type="ECO:0000313" key="2">
    <source>
        <dbReference type="EMBL" id="JAH94722.1"/>
    </source>
</evidence>
<reference evidence="2" key="2">
    <citation type="journal article" date="2015" name="Fish Shellfish Immunol.">
        <title>Early steps in the European eel (Anguilla anguilla)-Vibrio vulnificus interaction in the gills: Role of the RtxA13 toxin.</title>
        <authorList>
            <person name="Callol A."/>
            <person name="Pajuelo D."/>
            <person name="Ebbesson L."/>
            <person name="Teles M."/>
            <person name="MacKenzie S."/>
            <person name="Amaro C."/>
        </authorList>
    </citation>
    <scope>NUCLEOTIDE SEQUENCE</scope>
</reference>
<sequence length="83" mass="9603">MLCKWWVAELFNRLFQREVAVQISNVTCLHTLLNQRQHSKCDSHCILLQLNIETLREGSTFALAFITSCISISIAHCISLFFF</sequence>
<evidence type="ECO:0000256" key="1">
    <source>
        <dbReference type="SAM" id="Phobius"/>
    </source>
</evidence>
<protein>
    <submittedName>
        <fullName evidence="2">Uncharacterized protein</fullName>
    </submittedName>
</protein>
<accession>A0A0E9WWA0</accession>